<dbReference type="PANTHER" id="PTHR37461:SF1">
    <property type="entry name" value="ANTI-SIGMA-K FACTOR RSKA"/>
    <property type="match status" value="1"/>
</dbReference>
<dbReference type="InterPro" id="IPR051474">
    <property type="entry name" value="Anti-sigma-K/W_factor"/>
</dbReference>
<name>A0A1I3MDJ6_9RHOB</name>
<dbReference type="GO" id="GO:0006417">
    <property type="term" value="P:regulation of translation"/>
    <property type="evidence" value="ECO:0007669"/>
    <property type="project" value="TreeGrafter"/>
</dbReference>
<dbReference type="EMBL" id="FOQH01000011">
    <property type="protein sequence ID" value="SFI94766.1"/>
    <property type="molecule type" value="Genomic_DNA"/>
</dbReference>
<evidence type="ECO:0000313" key="3">
    <source>
        <dbReference type="EMBL" id="SFI94766.1"/>
    </source>
</evidence>
<protein>
    <submittedName>
        <fullName evidence="3">Anti-sigma-K factor RskA</fullName>
    </submittedName>
</protein>
<dbReference type="Pfam" id="PF10099">
    <property type="entry name" value="RskA_C"/>
    <property type="match status" value="1"/>
</dbReference>
<dbReference type="PANTHER" id="PTHR37461">
    <property type="entry name" value="ANTI-SIGMA-K FACTOR RSKA"/>
    <property type="match status" value="1"/>
</dbReference>
<dbReference type="GO" id="GO:0005886">
    <property type="term" value="C:plasma membrane"/>
    <property type="evidence" value="ECO:0007669"/>
    <property type="project" value="InterPro"/>
</dbReference>
<gene>
    <name evidence="3" type="ORF">SAMN05216258_11144</name>
</gene>
<sequence>MSETHDLAEAYVLGQLEPEARAEVEARIAAPADAADAALAAEVRALSADWHALDLTAEPAPMAPGAWESLQTRLSAERGRTAPAASGAAPPPLRAGARTAARPAAGTGRGWKRLAGAATAACIALAAALTLELFTPQPAVMAILLDDDGGSVALIEAFDDDSLRVTPLEDFSPEGAQVLQIWTKPDADGPPVSLGVLGRAMRARVTGPDLPRPESGQLYEITVEPPGGSPTGLPTGPIVGKGLAQRPL</sequence>
<dbReference type="GO" id="GO:0016989">
    <property type="term" value="F:sigma factor antagonist activity"/>
    <property type="evidence" value="ECO:0007669"/>
    <property type="project" value="TreeGrafter"/>
</dbReference>
<feature type="region of interest" description="Disordered" evidence="1">
    <location>
        <begin position="73"/>
        <end position="97"/>
    </location>
</feature>
<evidence type="ECO:0000259" key="2">
    <source>
        <dbReference type="Pfam" id="PF10099"/>
    </source>
</evidence>
<feature type="compositionally biased region" description="Low complexity" evidence="1">
    <location>
        <begin position="81"/>
        <end position="97"/>
    </location>
</feature>
<dbReference type="STRING" id="1114924.SAMN05216258_11144"/>
<evidence type="ECO:0000313" key="4">
    <source>
        <dbReference type="Proteomes" id="UP000199377"/>
    </source>
</evidence>
<accession>A0A1I3MDJ6</accession>
<reference evidence="3 4" key="1">
    <citation type="submission" date="2016-10" db="EMBL/GenBank/DDBJ databases">
        <authorList>
            <person name="de Groot N.N."/>
        </authorList>
    </citation>
    <scope>NUCLEOTIDE SEQUENCE [LARGE SCALE GENOMIC DNA]</scope>
    <source>
        <strain evidence="3 4">CGMCC 1.11030</strain>
    </source>
</reference>
<feature type="region of interest" description="Disordered" evidence="1">
    <location>
        <begin position="224"/>
        <end position="248"/>
    </location>
</feature>
<feature type="domain" description="Anti-sigma K factor RskA C-terminal" evidence="2">
    <location>
        <begin position="117"/>
        <end position="238"/>
    </location>
</feature>
<dbReference type="AlphaFoldDB" id="A0A1I3MDJ6"/>
<keyword evidence="4" id="KW-1185">Reference proteome</keyword>
<proteinExistence type="predicted"/>
<dbReference type="RefSeq" id="WP_092863902.1">
    <property type="nucleotide sequence ID" value="NZ_FOQH01000011.1"/>
</dbReference>
<dbReference type="Proteomes" id="UP000199377">
    <property type="component" value="Unassembled WGS sequence"/>
</dbReference>
<dbReference type="InterPro" id="IPR018764">
    <property type="entry name" value="RskA_C"/>
</dbReference>
<organism evidence="3 4">
    <name type="scientific">Albimonas pacifica</name>
    <dbReference type="NCBI Taxonomy" id="1114924"/>
    <lineage>
        <taxon>Bacteria</taxon>
        <taxon>Pseudomonadati</taxon>
        <taxon>Pseudomonadota</taxon>
        <taxon>Alphaproteobacteria</taxon>
        <taxon>Rhodobacterales</taxon>
        <taxon>Paracoccaceae</taxon>
        <taxon>Albimonas</taxon>
    </lineage>
</organism>
<evidence type="ECO:0000256" key="1">
    <source>
        <dbReference type="SAM" id="MobiDB-lite"/>
    </source>
</evidence>
<dbReference type="OrthoDB" id="9816387at2"/>